<proteinExistence type="predicted"/>
<organism evidence="1 2">
    <name type="scientific">Hydrogenophaga luteola</name>
    <dbReference type="NCBI Taxonomy" id="1591122"/>
    <lineage>
        <taxon>Bacteria</taxon>
        <taxon>Pseudomonadati</taxon>
        <taxon>Pseudomonadota</taxon>
        <taxon>Betaproteobacteria</taxon>
        <taxon>Burkholderiales</taxon>
        <taxon>Comamonadaceae</taxon>
        <taxon>Hydrogenophaga</taxon>
    </lineage>
</organism>
<accession>A0ABV7W040</accession>
<name>A0ABV7W040_9BURK</name>
<evidence type="ECO:0008006" key="3">
    <source>
        <dbReference type="Google" id="ProtNLM"/>
    </source>
</evidence>
<sequence>MNWKTLAFAALIGFGLWQHLQNRPVSTGPGVVAAAEPRQGDTSSDVFAFKGYTLQPLQDFTIEARVLASETYRSDREAELSPVDLALGWGPMSDSAVLDKVKISQTGRFYYWRVDEFPIPRQEIEQSSANMHMIPADGTIERRLKDVRPGQVVRIDGWLVEARGSDGWRWRSSLTRNDTGAGACEVIFVRDLQVL</sequence>
<evidence type="ECO:0000313" key="1">
    <source>
        <dbReference type="EMBL" id="MFC3683178.1"/>
    </source>
</evidence>
<reference evidence="2" key="1">
    <citation type="journal article" date="2019" name="Int. J. Syst. Evol. Microbiol.">
        <title>The Global Catalogue of Microorganisms (GCM) 10K type strain sequencing project: providing services to taxonomists for standard genome sequencing and annotation.</title>
        <authorList>
            <consortium name="The Broad Institute Genomics Platform"/>
            <consortium name="The Broad Institute Genome Sequencing Center for Infectious Disease"/>
            <person name="Wu L."/>
            <person name="Ma J."/>
        </authorList>
    </citation>
    <scope>NUCLEOTIDE SEQUENCE [LARGE SCALE GENOMIC DNA]</scope>
    <source>
        <strain evidence="2">KCTC 42501</strain>
    </source>
</reference>
<dbReference type="RefSeq" id="WP_382172172.1">
    <property type="nucleotide sequence ID" value="NZ_JBHRXX010000002.1"/>
</dbReference>
<comment type="caution">
    <text evidence="1">The sequence shown here is derived from an EMBL/GenBank/DDBJ whole genome shotgun (WGS) entry which is preliminary data.</text>
</comment>
<protein>
    <recommendedName>
        <fullName evidence="3">SURF1-like protein</fullName>
    </recommendedName>
</protein>
<dbReference type="EMBL" id="JBHRXX010000002">
    <property type="protein sequence ID" value="MFC3683178.1"/>
    <property type="molecule type" value="Genomic_DNA"/>
</dbReference>
<dbReference type="Proteomes" id="UP001595729">
    <property type="component" value="Unassembled WGS sequence"/>
</dbReference>
<keyword evidence="2" id="KW-1185">Reference proteome</keyword>
<gene>
    <name evidence="1" type="ORF">ACFOPI_06200</name>
</gene>
<evidence type="ECO:0000313" key="2">
    <source>
        <dbReference type="Proteomes" id="UP001595729"/>
    </source>
</evidence>